<evidence type="ECO:0000313" key="3">
    <source>
        <dbReference type="Proteomes" id="UP001494902"/>
    </source>
</evidence>
<dbReference type="Proteomes" id="UP001494902">
    <property type="component" value="Unassembled WGS sequence"/>
</dbReference>
<accession>A0ABV1KDI2</accession>
<sequence>MAGVHPPKTQIFDPGARVQIDTKGTRREVVALREEPWGLYLSRPVVGRPNAWWIEVWVLPELGVCLSDWRWRPGHERDQDMYVDIAAIERDGRVLRMTDLYLDLVVRTGRETELLDADEFVAAVGQGLLEPRLAEYALERSHAVLDGLARHGHDHLAWLDSLGIDPGPRAEPAPPADLTGPR</sequence>
<dbReference type="Pfam" id="PF04167">
    <property type="entry name" value="DUF402"/>
    <property type="match status" value="1"/>
</dbReference>
<gene>
    <name evidence="2" type="ORF">WIS52_18790</name>
</gene>
<evidence type="ECO:0000313" key="2">
    <source>
        <dbReference type="EMBL" id="MEQ3552525.1"/>
    </source>
</evidence>
<proteinExistence type="predicted"/>
<organism evidence="2 3">
    <name type="scientific">Pseudonocardia nematodicida</name>
    <dbReference type="NCBI Taxonomy" id="1206997"/>
    <lineage>
        <taxon>Bacteria</taxon>
        <taxon>Bacillati</taxon>
        <taxon>Actinomycetota</taxon>
        <taxon>Actinomycetes</taxon>
        <taxon>Pseudonocardiales</taxon>
        <taxon>Pseudonocardiaceae</taxon>
        <taxon>Pseudonocardia</taxon>
    </lineage>
</organism>
<name>A0ABV1KDI2_9PSEU</name>
<dbReference type="InterPro" id="IPR035930">
    <property type="entry name" value="FomD-like_sf"/>
</dbReference>
<dbReference type="Gene3D" id="2.40.380.10">
    <property type="entry name" value="FomD-like"/>
    <property type="match status" value="1"/>
</dbReference>
<dbReference type="SUPFAM" id="SSF159234">
    <property type="entry name" value="FomD-like"/>
    <property type="match status" value="1"/>
</dbReference>
<protein>
    <submittedName>
        <fullName evidence="2">DUF402 domain-containing protein</fullName>
    </submittedName>
</protein>
<reference evidence="2 3" key="1">
    <citation type="submission" date="2024-03" db="EMBL/GenBank/DDBJ databases">
        <title>Draft genome sequence of Pseudonocardia nematodicida JCM 31783.</title>
        <authorList>
            <person name="Butdee W."/>
            <person name="Duangmal K."/>
        </authorList>
    </citation>
    <scope>NUCLEOTIDE SEQUENCE [LARGE SCALE GENOMIC DNA]</scope>
    <source>
        <strain evidence="2 3">JCM 31783</strain>
    </source>
</reference>
<feature type="domain" description="DUF402" evidence="1">
    <location>
        <begin position="30"/>
        <end position="153"/>
    </location>
</feature>
<keyword evidence="3" id="KW-1185">Reference proteome</keyword>
<dbReference type="InterPro" id="IPR007295">
    <property type="entry name" value="DUF402"/>
</dbReference>
<comment type="caution">
    <text evidence="2">The sequence shown here is derived from an EMBL/GenBank/DDBJ whole genome shotgun (WGS) entry which is preliminary data.</text>
</comment>
<dbReference type="EMBL" id="JBEDNQ010000007">
    <property type="protein sequence ID" value="MEQ3552525.1"/>
    <property type="molecule type" value="Genomic_DNA"/>
</dbReference>
<evidence type="ECO:0000259" key="1">
    <source>
        <dbReference type="Pfam" id="PF04167"/>
    </source>
</evidence>